<dbReference type="WBParaSite" id="Hba_03991">
    <property type="protein sequence ID" value="Hba_03991"/>
    <property type="gene ID" value="Hba_03991"/>
</dbReference>
<organism evidence="1 2">
    <name type="scientific">Heterorhabditis bacteriophora</name>
    <name type="common">Entomopathogenic nematode worm</name>
    <dbReference type="NCBI Taxonomy" id="37862"/>
    <lineage>
        <taxon>Eukaryota</taxon>
        <taxon>Metazoa</taxon>
        <taxon>Ecdysozoa</taxon>
        <taxon>Nematoda</taxon>
        <taxon>Chromadorea</taxon>
        <taxon>Rhabditida</taxon>
        <taxon>Rhabditina</taxon>
        <taxon>Rhabditomorpha</taxon>
        <taxon>Strongyloidea</taxon>
        <taxon>Heterorhabditidae</taxon>
        <taxon>Heterorhabditis</taxon>
    </lineage>
</organism>
<name>A0A1I7WGA9_HETBA</name>
<dbReference type="AlphaFoldDB" id="A0A1I7WGA9"/>
<accession>A0A1I7WGA9</accession>
<reference evidence="2" key="1">
    <citation type="submission" date="2016-11" db="UniProtKB">
        <authorList>
            <consortium name="WormBaseParasite"/>
        </authorList>
    </citation>
    <scope>IDENTIFICATION</scope>
</reference>
<evidence type="ECO:0000313" key="2">
    <source>
        <dbReference type="WBParaSite" id="Hba_03991"/>
    </source>
</evidence>
<proteinExistence type="predicted"/>
<protein>
    <submittedName>
        <fullName evidence="2">PH domain-containing protein</fullName>
    </submittedName>
</protein>
<evidence type="ECO:0000313" key="1">
    <source>
        <dbReference type="Proteomes" id="UP000095283"/>
    </source>
</evidence>
<sequence>MSFFLGQGTEVKNRNQDKRNIFLHGKLTYLRYDYESQWLNEV</sequence>
<dbReference type="Proteomes" id="UP000095283">
    <property type="component" value="Unplaced"/>
</dbReference>
<keyword evidence="1" id="KW-1185">Reference proteome</keyword>